<keyword evidence="9" id="KW-1185">Reference proteome</keyword>
<dbReference type="OMA" id="MALYMTF"/>
<keyword evidence="6" id="KW-0496">Mitochondrion</keyword>
<dbReference type="RefSeq" id="XP_011201720.1">
    <property type="nucleotide sequence ID" value="XM_011203418.4"/>
</dbReference>
<dbReference type="PANTHER" id="PTHR33968:SF1">
    <property type="entry name" value="PROTEIN PET100 HOMOLOG, MITOCHONDRIAL"/>
    <property type="match status" value="1"/>
</dbReference>
<dbReference type="InParanoid" id="A0A6I9V097"/>
<comment type="subcellular location">
    <subcellularLocation>
        <location evidence="1">Membrane</location>
        <topology evidence="1">Single-pass membrane protein</topology>
    </subcellularLocation>
    <subcellularLocation>
        <location evidence="2">Mitochondrion membrane</location>
    </subcellularLocation>
</comment>
<evidence type="ECO:0000256" key="7">
    <source>
        <dbReference type="ARBA" id="ARBA00023136"/>
    </source>
</evidence>
<evidence type="ECO:0000313" key="9">
    <source>
        <dbReference type="Proteomes" id="UP001652620"/>
    </source>
</evidence>
<evidence type="ECO:0000256" key="4">
    <source>
        <dbReference type="ARBA" id="ARBA00022946"/>
    </source>
</evidence>
<dbReference type="FunCoup" id="A0A6I9V097">
    <property type="interactions" value="31"/>
</dbReference>
<dbReference type="AlphaFoldDB" id="A0A6I9V097"/>
<dbReference type="InterPro" id="IPR018625">
    <property type="entry name" value="Pet100"/>
</dbReference>
<keyword evidence="4" id="KW-0809">Transit peptide</keyword>
<keyword evidence="3" id="KW-0812">Transmembrane</keyword>
<dbReference type="GO" id="GO:0033617">
    <property type="term" value="P:mitochondrial respiratory chain complex IV assembly"/>
    <property type="evidence" value="ECO:0007669"/>
    <property type="project" value="InterPro"/>
</dbReference>
<name>A0A6I9V097_BACDO</name>
<dbReference type="OrthoDB" id="18175at2759"/>
<dbReference type="Proteomes" id="UP001652620">
    <property type="component" value="Chromosome 3"/>
</dbReference>
<evidence type="ECO:0000256" key="5">
    <source>
        <dbReference type="ARBA" id="ARBA00022989"/>
    </source>
</evidence>
<dbReference type="GO" id="GO:0051082">
    <property type="term" value="F:unfolded protein binding"/>
    <property type="evidence" value="ECO:0007669"/>
    <property type="project" value="TreeGrafter"/>
</dbReference>
<dbReference type="Pfam" id="PF09803">
    <property type="entry name" value="Pet100"/>
    <property type="match status" value="1"/>
</dbReference>
<proteinExistence type="inferred from homology"/>
<evidence type="ECO:0000256" key="6">
    <source>
        <dbReference type="ARBA" id="ARBA00023128"/>
    </source>
</evidence>
<sequence length="81" mass="9883">MGSWQLEVFKMTLYMSFPVAMFHIFNQPAYFEEWVTKTRRELYPPESLGHREEIQKAIKDVREKRDREMMKALEDIEKRGK</sequence>
<dbReference type="PANTHER" id="PTHR33968">
    <property type="entry name" value="PROTEIN PET100 HOMOLOG, MITOCHONDRIAL"/>
    <property type="match status" value="1"/>
</dbReference>
<dbReference type="GO" id="GO:0005743">
    <property type="term" value="C:mitochondrial inner membrane"/>
    <property type="evidence" value="ECO:0007669"/>
    <property type="project" value="TreeGrafter"/>
</dbReference>
<reference evidence="10" key="1">
    <citation type="submission" date="2025-08" db="UniProtKB">
        <authorList>
            <consortium name="RefSeq"/>
        </authorList>
    </citation>
    <scope>IDENTIFICATION</scope>
    <source>
        <tissue evidence="10">Adult</tissue>
    </source>
</reference>
<evidence type="ECO:0000256" key="8">
    <source>
        <dbReference type="ARBA" id="ARBA00038077"/>
    </source>
</evidence>
<gene>
    <name evidence="10" type="primary">LOC105225081</name>
</gene>
<accession>A0A6I9V097</accession>
<comment type="similarity">
    <text evidence="8">Belongs to the PET100 family.</text>
</comment>
<keyword evidence="5" id="KW-1133">Transmembrane helix</keyword>
<dbReference type="KEGG" id="bdr:105225081"/>
<evidence type="ECO:0000256" key="1">
    <source>
        <dbReference type="ARBA" id="ARBA00004167"/>
    </source>
</evidence>
<dbReference type="GeneID" id="105225081"/>
<organism evidence="9 10">
    <name type="scientific">Bactrocera dorsalis</name>
    <name type="common">Oriental fruit fly</name>
    <name type="synonym">Dacus dorsalis</name>
    <dbReference type="NCBI Taxonomy" id="27457"/>
    <lineage>
        <taxon>Eukaryota</taxon>
        <taxon>Metazoa</taxon>
        <taxon>Ecdysozoa</taxon>
        <taxon>Arthropoda</taxon>
        <taxon>Hexapoda</taxon>
        <taxon>Insecta</taxon>
        <taxon>Pterygota</taxon>
        <taxon>Neoptera</taxon>
        <taxon>Endopterygota</taxon>
        <taxon>Diptera</taxon>
        <taxon>Brachycera</taxon>
        <taxon>Muscomorpha</taxon>
        <taxon>Tephritoidea</taxon>
        <taxon>Tephritidae</taxon>
        <taxon>Bactrocera</taxon>
        <taxon>Bactrocera</taxon>
    </lineage>
</organism>
<keyword evidence="7" id="KW-0472">Membrane</keyword>
<evidence type="ECO:0000313" key="10">
    <source>
        <dbReference type="RefSeq" id="XP_011201720.1"/>
    </source>
</evidence>
<evidence type="ECO:0000256" key="2">
    <source>
        <dbReference type="ARBA" id="ARBA00004325"/>
    </source>
</evidence>
<protein>
    <submittedName>
        <fullName evidence="10">Protein PET100 homolog, mitochondrial</fullName>
    </submittedName>
</protein>
<evidence type="ECO:0000256" key="3">
    <source>
        <dbReference type="ARBA" id="ARBA00022692"/>
    </source>
</evidence>